<dbReference type="PANTHER" id="PTHR43695">
    <property type="entry name" value="PUTATIVE (AFU_ORTHOLOGUE AFUA_2G17250)-RELATED"/>
    <property type="match status" value="1"/>
</dbReference>
<dbReference type="InterPro" id="IPR036514">
    <property type="entry name" value="SGNH_hydro_sf"/>
</dbReference>
<organism evidence="4 5">
    <name type="scientific">Glonium stellatum</name>
    <dbReference type="NCBI Taxonomy" id="574774"/>
    <lineage>
        <taxon>Eukaryota</taxon>
        <taxon>Fungi</taxon>
        <taxon>Dikarya</taxon>
        <taxon>Ascomycota</taxon>
        <taxon>Pezizomycotina</taxon>
        <taxon>Dothideomycetes</taxon>
        <taxon>Pleosporomycetidae</taxon>
        <taxon>Gloniales</taxon>
        <taxon>Gloniaceae</taxon>
        <taxon>Glonium</taxon>
    </lineage>
</organism>
<proteinExistence type="inferred from homology"/>
<keyword evidence="3" id="KW-0732">Signal</keyword>
<protein>
    <submittedName>
        <fullName evidence="4">Carbohydrate esterase family 12 protein</fullName>
    </submittedName>
</protein>
<accession>A0A8E2FA33</accession>
<feature type="chain" id="PRO_5035001290" evidence="3">
    <location>
        <begin position="18"/>
        <end position="264"/>
    </location>
</feature>
<evidence type="ECO:0000313" key="5">
    <source>
        <dbReference type="Proteomes" id="UP000250140"/>
    </source>
</evidence>
<feature type="signal peptide" evidence="3">
    <location>
        <begin position="1"/>
        <end position="17"/>
    </location>
</feature>
<name>A0A8E2FA33_9PEZI</name>
<dbReference type="SUPFAM" id="SSF52266">
    <property type="entry name" value="SGNH hydrolase"/>
    <property type="match status" value="1"/>
</dbReference>
<comment type="similarity">
    <text evidence="1">Belongs to the 'GDSL' lipolytic enzyme family.</text>
</comment>
<sequence length="264" mass="27256">MCSLSTLVLALVSTVVAAPNGLSKRAPTVYLAGDSTMAENGGGSGTQGWGHYLQYSLSIPVMNKAVAGRSARSYTVEGRFQAIADLLVAGDFVVIEFGHNDGGSLTPTDNGRTDCPGTGSETCTSTYDNETVTVLTYPAYIINAGKLLTAKGANVIVSSPTPNNPWETGTFSYAPNRFTTYSSASATAIGSAATFVDHGQYVANIFQTLGATVVDAYFPKDHTHTSPTGADTVAKAFAKGLKCGGSALSSYVKNSTSSIQGSCI</sequence>
<dbReference type="Pfam" id="PF00657">
    <property type="entry name" value="Lipase_GDSL"/>
    <property type="match status" value="1"/>
</dbReference>
<gene>
    <name evidence="4" type="ORF">AOQ84DRAFT_416530</name>
</gene>
<evidence type="ECO:0000313" key="4">
    <source>
        <dbReference type="EMBL" id="OCL13221.1"/>
    </source>
</evidence>
<dbReference type="EMBL" id="KV748764">
    <property type="protein sequence ID" value="OCL13221.1"/>
    <property type="molecule type" value="Genomic_DNA"/>
</dbReference>
<dbReference type="InterPro" id="IPR037459">
    <property type="entry name" value="RhgT-like"/>
</dbReference>
<dbReference type="PANTHER" id="PTHR43695:SF1">
    <property type="entry name" value="RHAMNOGALACTURONAN ACETYLESTERASE"/>
    <property type="match status" value="1"/>
</dbReference>
<dbReference type="AlphaFoldDB" id="A0A8E2FA33"/>
<evidence type="ECO:0000256" key="1">
    <source>
        <dbReference type="ARBA" id="ARBA00008668"/>
    </source>
</evidence>
<dbReference type="InterPro" id="IPR001087">
    <property type="entry name" value="GDSL"/>
</dbReference>
<keyword evidence="2" id="KW-0378">Hydrolase</keyword>
<dbReference type="GO" id="GO:0016788">
    <property type="term" value="F:hydrolase activity, acting on ester bonds"/>
    <property type="evidence" value="ECO:0007669"/>
    <property type="project" value="InterPro"/>
</dbReference>
<evidence type="ECO:0000256" key="3">
    <source>
        <dbReference type="SAM" id="SignalP"/>
    </source>
</evidence>
<reference evidence="4 5" key="1">
    <citation type="journal article" date="2016" name="Nat. Commun.">
        <title>Ectomycorrhizal ecology is imprinted in the genome of the dominant symbiotic fungus Cenococcum geophilum.</title>
        <authorList>
            <consortium name="DOE Joint Genome Institute"/>
            <person name="Peter M."/>
            <person name="Kohler A."/>
            <person name="Ohm R.A."/>
            <person name="Kuo A."/>
            <person name="Krutzmann J."/>
            <person name="Morin E."/>
            <person name="Arend M."/>
            <person name="Barry K.W."/>
            <person name="Binder M."/>
            <person name="Choi C."/>
            <person name="Clum A."/>
            <person name="Copeland A."/>
            <person name="Grisel N."/>
            <person name="Haridas S."/>
            <person name="Kipfer T."/>
            <person name="LaButti K."/>
            <person name="Lindquist E."/>
            <person name="Lipzen A."/>
            <person name="Maire R."/>
            <person name="Meier B."/>
            <person name="Mihaltcheva S."/>
            <person name="Molinier V."/>
            <person name="Murat C."/>
            <person name="Poggeler S."/>
            <person name="Quandt C.A."/>
            <person name="Sperisen C."/>
            <person name="Tritt A."/>
            <person name="Tisserant E."/>
            <person name="Crous P.W."/>
            <person name="Henrissat B."/>
            <person name="Nehls U."/>
            <person name="Egli S."/>
            <person name="Spatafora J.W."/>
            <person name="Grigoriev I.V."/>
            <person name="Martin F.M."/>
        </authorList>
    </citation>
    <scope>NUCLEOTIDE SEQUENCE [LARGE SCALE GENOMIC DNA]</scope>
    <source>
        <strain evidence="4 5">CBS 207.34</strain>
    </source>
</reference>
<dbReference type="Gene3D" id="3.40.50.1110">
    <property type="entry name" value="SGNH hydrolase"/>
    <property type="match status" value="1"/>
</dbReference>
<dbReference type="OrthoDB" id="2141316at2759"/>
<dbReference type="Proteomes" id="UP000250140">
    <property type="component" value="Unassembled WGS sequence"/>
</dbReference>
<keyword evidence="5" id="KW-1185">Reference proteome</keyword>
<evidence type="ECO:0000256" key="2">
    <source>
        <dbReference type="ARBA" id="ARBA00022801"/>
    </source>
</evidence>